<keyword evidence="1" id="KW-0805">Transcription regulation</keyword>
<dbReference type="CDD" id="cd07377">
    <property type="entry name" value="WHTH_GntR"/>
    <property type="match status" value="1"/>
</dbReference>
<reference evidence="5 6" key="1">
    <citation type="submission" date="2019-07" db="EMBL/GenBank/DDBJ databases">
        <authorList>
            <person name="Park Y.J."/>
            <person name="Jeong S.E."/>
            <person name="Jung H.S."/>
        </authorList>
    </citation>
    <scope>NUCLEOTIDE SEQUENCE [LARGE SCALE GENOMIC DNA]</scope>
    <source>
        <strain evidence="6">P16(2019)</strain>
    </source>
</reference>
<dbReference type="PROSITE" id="PS50949">
    <property type="entry name" value="HTH_GNTR"/>
    <property type="match status" value="1"/>
</dbReference>
<comment type="caution">
    <text evidence="5">The sequence shown here is derived from an EMBL/GenBank/DDBJ whole genome shotgun (WGS) entry which is preliminary data.</text>
</comment>
<evidence type="ECO:0000259" key="4">
    <source>
        <dbReference type="PROSITE" id="PS50949"/>
    </source>
</evidence>
<evidence type="ECO:0000313" key="6">
    <source>
        <dbReference type="Proteomes" id="UP000318521"/>
    </source>
</evidence>
<accession>A0A554A194</accession>
<proteinExistence type="predicted"/>
<evidence type="ECO:0000256" key="1">
    <source>
        <dbReference type="ARBA" id="ARBA00023015"/>
    </source>
</evidence>
<gene>
    <name evidence="5" type="ORF">FN960_06860</name>
</gene>
<dbReference type="InterPro" id="IPR036390">
    <property type="entry name" value="WH_DNA-bd_sf"/>
</dbReference>
<dbReference type="GO" id="GO:0003700">
    <property type="term" value="F:DNA-binding transcription factor activity"/>
    <property type="evidence" value="ECO:0007669"/>
    <property type="project" value="InterPro"/>
</dbReference>
<feature type="domain" description="HTH gntR-type" evidence="4">
    <location>
        <begin position="11"/>
        <end position="79"/>
    </location>
</feature>
<dbReference type="SMART" id="SM00345">
    <property type="entry name" value="HTH_GNTR"/>
    <property type="match status" value="1"/>
</dbReference>
<sequence length="131" mass="14740">MLITLDFESKDAIYTQIMQQVIIGIAKRELHPNDPLPSVRSLASDIGINLHTVNKAYQQLKQEGYILIHRQKGVVIHPEGVPKADNAYKESLKQTLRPIVAEALCKDLTQESIEALYQEVLDEFGSKGDKK</sequence>
<keyword evidence="6" id="KW-1185">Reference proteome</keyword>
<dbReference type="GO" id="GO:0003677">
    <property type="term" value="F:DNA binding"/>
    <property type="evidence" value="ECO:0007669"/>
    <property type="project" value="UniProtKB-KW"/>
</dbReference>
<dbReference type="PANTHER" id="PTHR38445:SF12">
    <property type="entry name" value="GNTR-FAMILY TRANSCRIPTIONAL REGULATOR"/>
    <property type="match status" value="1"/>
</dbReference>
<keyword evidence="2" id="KW-0238">DNA-binding</keyword>
<dbReference type="AlphaFoldDB" id="A0A554A194"/>
<dbReference type="OrthoDB" id="9801546at2"/>
<dbReference type="EMBL" id="VLXZ01000003">
    <property type="protein sequence ID" value="TSB47449.1"/>
    <property type="molecule type" value="Genomic_DNA"/>
</dbReference>
<dbReference type="InterPro" id="IPR036388">
    <property type="entry name" value="WH-like_DNA-bd_sf"/>
</dbReference>
<dbReference type="PANTHER" id="PTHR38445">
    <property type="entry name" value="HTH-TYPE TRANSCRIPTIONAL REPRESSOR YTRA"/>
    <property type="match status" value="1"/>
</dbReference>
<protein>
    <submittedName>
        <fullName evidence="5">GntR family transcriptional regulator</fullName>
    </submittedName>
</protein>
<organism evidence="5 6">
    <name type="scientific">Alkalicoccobacillus porphyridii</name>
    <dbReference type="NCBI Taxonomy" id="2597270"/>
    <lineage>
        <taxon>Bacteria</taxon>
        <taxon>Bacillati</taxon>
        <taxon>Bacillota</taxon>
        <taxon>Bacilli</taxon>
        <taxon>Bacillales</taxon>
        <taxon>Bacillaceae</taxon>
        <taxon>Alkalicoccobacillus</taxon>
    </lineage>
</organism>
<evidence type="ECO:0000256" key="2">
    <source>
        <dbReference type="ARBA" id="ARBA00023125"/>
    </source>
</evidence>
<dbReference type="Pfam" id="PF00392">
    <property type="entry name" value="GntR"/>
    <property type="match status" value="1"/>
</dbReference>
<evidence type="ECO:0000256" key="3">
    <source>
        <dbReference type="ARBA" id="ARBA00023163"/>
    </source>
</evidence>
<dbReference type="SUPFAM" id="SSF46785">
    <property type="entry name" value="Winged helix' DNA-binding domain"/>
    <property type="match status" value="1"/>
</dbReference>
<name>A0A554A194_9BACI</name>
<evidence type="ECO:0000313" key="5">
    <source>
        <dbReference type="EMBL" id="TSB47449.1"/>
    </source>
</evidence>
<dbReference type="InterPro" id="IPR000524">
    <property type="entry name" value="Tscrpt_reg_HTH_GntR"/>
</dbReference>
<keyword evidence="3" id="KW-0804">Transcription</keyword>
<dbReference type="Proteomes" id="UP000318521">
    <property type="component" value="Unassembled WGS sequence"/>
</dbReference>
<dbReference type="Gene3D" id="1.10.10.10">
    <property type="entry name" value="Winged helix-like DNA-binding domain superfamily/Winged helix DNA-binding domain"/>
    <property type="match status" value="1"/>
</dbReference>